<reference evidence="3" key="1">
    <citation type="journal article" date="2020" name="Stud. Mycol.">
        <title>101 Dothideomycetes genomes: a test case for predicting lifestyles and emergence of pathogens.</title>
        <authorList>
            <person name="Haridas S."/>
            <person name="Albert R."/>
            <person name="Binder M."/>
            <person name="Bloem J."/>
            <person name="Labutti K."/>
            <person name="Salamov A."/>
            <person name="Andreopoulos B."/>
            <person name="Baker S."/>
            <person name="Barry K."/>
            <person name="Bills G."/>
            <person name="Bluhm B."/>
            <person name="Cannon C."/>
            <person name="Castanera R."/>
            <person name="Culley D."/>
            <person name="Daum C."/>
            <person name="Ezra D."/>
            <person name="Gonzalez J."/>
            <person name="Henrissat B."/>
            <person name="Kuo A."/>
            <person name="Liang C."/>
            <person name="Lipzen A."/>
            <person name="Lutzoni F."/>
            <person name="Magnuson J."/>
            <person name="Mondo S."/>
            <person name="Nolan M."/>
            <person name="Ohm R."/>
            <person name="Pangilinan J."/>
            <person name="Park H.-J."/>
            <person name="Ramirez L."/>
            <person name="Alfaro M."/>
            <person name="Sun H."/>
            <person name="Tritt A."/>
            <person name="Yoshinaga Y."/>
            <person name="Zwiers L.-H."/>
            <person name="Turgeon B."/>
            <person name="Goodwin S."/>
            <person name="Spatafora J."/>
            <person name="Crous P."/>
            <person name="Grigoriev I."/>
        </authorList>
    </citation>
    <scope>NUCLEOTIDE SEQUENCE</scope>
    <source>
        <strain evidence="3">CBS 122367</strain>
    </source>
</reference>
<keyword evidence="1" id="KW-0482">Metalloprotease</keyword>
<dbReference type="InterPro" id="IPR001506">
    <property type="entry name" value="Peptidase_M12A"/>
</dbReference>
<evidence type="ECO:0000256" key="1">
    <source>
        <dbReference type="RuleBase" id="RU361183"/>
    </source>
</evidence>
<keyword evidence="1" id="KW-0862">Zinc</keyword>
<gene>
    <name evidence="3" type="ORF">K458DRAFT_396379</name>
</gene>
<evidence type="ECO:0000259" key="2">
    <source>
        <dbReference type="Pfam" id="PF01400"/>
    </source>
</evidence>
<proteinExistence type="predicted"/>
<comment type="cofactor">
    <cofactor evidence="1">
        <name>Zn(2+)</name>
        <dbReference type="ChEBI" id="CHEBI:29105"/>
    </cofactor>
    <text evidence="1">Binds 1 zinc ion per subunit.</text>
</comment>
<dbReference type="EMBL" id="MU005627">
    <property type="protein sequence ID" value="KAF2676941.1"/>
    <property type="molecule type" value="Genomic_DNA"/>
</dbReference>
<dbReference type="Pfam" id="PF01400">
    <property type="entry name" value="Astacin"/>
    <property type="match status" value="1"/>
</dbReference>
<name>A0A6G1IG53_9PLEO</name>
<keyword evidence="1" id="KW-0479">Metal-binding</keyword>
<keyword evidence="1" id="KW-0645">Protease</keyword>
<sequence length="193" mass="22653">MSDFKVYPNTTPKQMEELYISDVAHELGHIFGLQHEQQRLDRGRFVHFECKNLQRYDEVKKQVEEEHKKDPNAPTMDKVCKDPLLSHRYGFAVNQFSTEPYYWSEKPDQPWTMTRSAAFDYNSLMLYHSAAFSKFGEDYSKPIGDYVIVKWKGLAPKTNPPSSANDQNAEIIRHNMVPSSWDIQAIRELYPWT</sequence>
<dbReference type="EC" id="3.4.24.-" evidence="1"/>
<keyword evidence="4" id="KW-1185">Reference proteome</keyword>
<dbReference type="Proteomes" id="UP000799291">
    <property type="component" value="Unassembled WGS sequence"/>
</dbReference>
<dbReference type="GO" id="GO:0006508">
    <property type="term" value="P:proteolysis"/>
    <property type="evidence" value="ECO:0007669"/>
    <property type="project" value="UniProtKB-KW"/>
</dbReference>
<dbReference type="OrthoDB" id="291007at2759"/>
<dbReference type="GO" id="GO:0046872">
    <property type="term" value="F:metal ion binding"/>
    <property type="evidence" value="ECO:0007669"/>
    <property type="project" value="UniProtKB-KW"/>
</dbReference>
<dbReference type="PANTHER" id="PTHR10127">
    <property type="entry name" value="DISCOIDIN, CUB, EGF, LAMININ , AND ZINC METALLOPROTEASE DOMAIN CONTAINING"/>
    <property type="match status" value="1"/>
</dbReference>
<dbReference type="SUPFAM" id="SSF55486">
    <property type="entry name" value="Metalloproteases ('zincins'), catalytic domain"/>
    <property type="match status" value="1"/>
</dbReference>
<dbReference type="Gene3D" id="3.40.390.10">
    <property type="entry name" value="Collagenase (Catalytic Domain)"/>
    <property type="match status" value="1"/>
</dbReference>
<accession>A0A6G1IG53</accession>
<keyword evidence="1" id="KW-0378">Hydrolase</keyword>
<dbReference type="AlphaFoldDB" id="A0A6G1IG53"/>
<dbReference type="PANTHER" id="PTHR10127:SF850">
    <property type="entry name" value="METALLOENDOPEPTIDASE"/>
    <property type="match status" value="1"/>
</dbReference>
<dbReference type="InterPro" id="IPR024079">
    <property type="entry name" value="MetalloPept_cat_dom_sf"/>
</dbReference>
<dbReference type="PRINTS" id="PR00480">
    <property type="entry name" value="ASTACIN"/>
</dbReference>
<protein>
    <recommendedName>
        <fullName evidence="1">Metalloendopeptidase</fullName>
        <ecNumber evidence="1">3.4.24.-</ecNumber>
    </recommendedName>
</protein>
<evidence type="ECO:0000313" key="4">
    <source>
        <dbReference type="Proteomes" id="UP000799291"/>
    </source>
</evidence>
<dbReference type="GO" id="GO:0004222">
    <property type="term" value="F:metalloendopeptidase activity"/>
    <property type="evidence" value="ECO:0007669"/>
    <property type="project" value="UniProtKB-UniRule"/>
</dbReference>
<evidence type="ECO:0000313" key="3">
    <source>
        <dbReference type="EMBL" id="KAF2676941.1"/>
    </source>
</evidence>
<feature type="domain" description="Peptidase M12A" evidence="2">
    <location>
        <begin position="23"/>
        <end position="65"/>
    </location>
</feature>
<organism evidence="3 4">
    <name type="scientific">Lentithecium fluviatile CBS 122367</name>
    <dbReference type="NCBI Taxonomy" id="1168545"/>
    <lineage>
        <taxon>Eukaryota</taxon>
        <taxon>Fungi</taxon>
        <taxon>Dikarya</taxon>
        <taxon>Ascomycota</taxon>
        <taxon>Pezizomycotina</taxon>
        <taxon>Dothideomycetes</taxon>
        <taxon>Pleosporomycetidae</taxon>
        <taxon>Pleosporales</taxon>
        <taxon>Massarineae</taxon>
        <taxon>Lentitheciaceae</taxon>
        <taxon>Lentithecium</taxon>
    </lineage>
</organism>